<dbReference type="InterPro" id="IPR020568">
    <property type="entry name" value="Ribosomal_Su5_D2-typ_SF"/>
</dbReference>
<dbReference type="EMBL" id="KK198753">
    <property type="protein sequence ID" value="KCW87684.1"/>
    <property type="molecule type" value="Genomic_DNA"/>
</dbReference>
<keyword evidence="8" id="KW-0539">Nucleus</keyword>
<name>A0A059DB13_EUCGR</name>
<dbReference type="AlphaFoldDB" id="A0A059DB13"/>
<dbReference type="Pfam" id="PF01138">
    <property type="entry name" value="RNase_PH"/>
    <property type="match status" value="1"/>
</dbReference>
<accession>A0A059DB13</accession>
<evidence type="ECO:0000256" key="3">
    <source>
        <dbReference type="ARBA" id="ARBA00006678"/>
    </source>
</evidence>
<evidence type="ECO:0000256" key="4">
    <source>
        <dbReference type="ARBA" id="ARBA00022490"/>
    </source>
</evidence>
<evidence type="ECO:0000259" key="10">
    <source>
        <dbReference type="Pfam" id="PF01138"/>
    </source>
</evidence>
<dbReference type="InterPro" id="IPR001247">
    <property type="entry name" value="ExoRNase_PH_dom1"/>
</dbReference>
<feature type="domain" description="Exoribonuclease phosphorolytic" evidence="10">
    <location>
        <begin position="52"/>
        <end position="188"/>
    </location>
</feature>
<dbReference type="STRING" id="71139.A0A059DB13"/>
<organism evidence="12">
    <name type="scientific">Eucalyptus grandis</name>
    <name type="common">Flooded gum</name>
    <dbReference type="NCBI Taxonomy" id="71139"/>
    <lineage>
        <taxon>Eukaryota</taxon>
        <taxon>Viridiplantae</taxon>
        <taxon>Streptophyta</taxon>
        <taxon>Embryophyta</taxon>
        <taxon>Tracheophyta</taxon>
        <taxon>Spermatophyta</taxon>
        <taxon>Magnoliopsida</taxon>
        <taxon>eudicotyledons</taxon>
        <taxon>Gunneridae</taxon>
        <taxon>Pentapetalae</taxon>
        <taxon>rosids</taxon>
        <taxon>malvids</taxon>
        <taxon>Myrtales</taxon>
        <taxon>Myrtaceae</taxon>
        <taxon>Myrtoideae</taxon>
        <taxon>Eucalypteae</taxon>
        <taxon>Eucalyptus</taxon>
    </lineage>
</organism>
<dbReference type="GO" id="GO:0071035">
    <property type="term" value="P:nuclear polyadenylation-dependent rRNA catabolic process"/>
    <property type="evidence" value="ECO:0000318"/>
    <property type="project" value="GO_Central"/>
</dbReference>
<dbReference type="InterPro" id="IPR050590">
    <property type="entry name" value="Exosome_comp_Rrp42_subfam"/>
</dbReference>
<dbReference type="GO" id="GO:0016075">
    <property type="term" value="P:rRNA catabolic process"/>
    <property type="evidence" value="ECO:0000318"/>
    <property type="project" value="GO_Central"/>
</dbReference>
<dbReference type="GO" id="GO:0071038">
    <property type="term" value="P:TRAMP-dependent tRNA surveillance pathway"/>
    <property type="evidence" value="ECO:0000318"/>
    <property type="project" value="GO_Central"/>
</dbReference>
<dbReference type="Gramene" id="KCW87684">
    <property type="protein sequence ID" value="KCW87684"/>
    <property type="gene ID" value="EUGRSUZ_A00069"/>
</dbReference>
<evidence type="ECO:0000256" key="7">
    <source>
        <dbReference type="ARBA" id="ARBA00022884"/>
    </source>
</evidence>
<evidence type="ECO:0000256" key="1">
    <source>
        <dbReference type="ARBA" id="ARBA00004496"/>
    </source>
</evidence>
<dbReference type="GO" id="GO:0000467">
    <property type="term" value="P:exonucleolytic trimming to generate mature 3'-end of 5.8S rRNA from tricistronic rRNA transcript (SSU-rRNA, 5.8S rRNA, LSU-rRNA)"/>
    <property type="evidence" value="ECO:0000318"/>
    <property type="project" value="GO_Central"/>
</dbReference>
<sequence length="310" mass="34448">MGTPNAAGDWSSEMEVNAFRRLFPVHYYERHLSESIRPMLDPWKKTRDTIVSLGAVASSDGSLLTMLAAIKIEVMTPVYSPGEGSIAVEFHMPPICSPVGRWRKDHSLFQCDLHFMEMSALHSFNLVADTLRVHLEGSGMIDLKELFLIKGEAAWMVYLDIYSLDADGALFDAALLSAVAAFSHVRIPGVSLNDEGRMVMVSEELEGEKLDKEPVDKERRKLLLKSIPFSLICILHKNHILADPTFEESILETFMTVVLNSSGQLVSLYKPGGPVLAHTSAIQECVALTGQRMKELKEIIDEAISTMEID</sequence>
<dbReference type="GO" id="GO:0034475">
    <property type="term" value="P:U4 snRNA 3'-end processing"/>
    <property type="evidence" value="ECO:0000318"/>
    <property type="project" value="GO_Central"/>
</dbReference>
<dbReference type="GO" id="GO:0034476">
    <property type="term" value="P:U5 snRNA 3'-end processing"/>
    <property type="evidence" value="ECO:0000318"/>
    <property type="project" value="GO_Central"/>
</dbReference>
<dbReference type="PANTHER" id="PTHR11097:SF9">
    <property type="entry name" value="EXOSOME COMPLEX COMPONENT RRP43"/>
    <property type="match status" value="1"/>
</dbReference>
<dbReference type="eggNOG" id="KOG1613">
    <property type="taxonomic scope" value="Eukaryota"/>
</dbReference>
<dbReference type="InterPro" id="IPR036345">
    <property type="entry name" value="ExoRNase_PH_dom2_sf"/>
</dbReference>
<dbReference type="SUPFAM" id="SSF55666">
    <property type="entry name" value="Ribonuclease PH domain 2-like"/>
    <property type="match status" value="1"/>
</dbReference>
<dbReference type="InParanoid" id="A0A059DB13"/>
<evidence type="ECO:0000256" key="9">
    <source>
        <dbReference type="ARBA" id="ARBA00030617"/>
    </source>
</evidence>
<dbReference type="GO" id="GO:0035925">
    <property type="term" value="F:mRNA 3'-UTR AU-rich region binding"/>
    <property type="evidence" value="ECO:0000318"/>
    <property type="project" value="GO_Central"/>
</dbReference>
<evidence type="ECO:0000256" key="6">
    <source>
        <dbReference type="ARBA" id="ARBA00022835"/>
    </source>
</evidence>
<gene>
    <name evidence="12" type="ORF">EUGRSUZ_A00069</name>
</gene>
<dbReference type="PANTHER" id="PTHR11097">
    <property type="entry name" value="EXOSOME COMPLEX EXONUCLEASE RIBOSOMAL RNA PROCESSING PROTEIN"/>
    <property type="match status" value="1"/>
</dbReference>
<dbReference type="GO" id="GO:0000176">
    <property type="term" value="C:nuclear exosome (RNase complex)"/>
    <property type="evidence" value="ECO:0000318"/>
    <property type="project" value="GO_Central"/>
</dbReference>
<evidence type="ECO:0000256" key="5">
    <source>
        <dbReference type="ARBA" id="ARBA00022552"/>
    </source>
</evidence>
<comment type="similarity">
    <text evidence="3">Belongs to the RNase PH family.</text>
</comment>
<evidence type="ECO:0000256" key="2">
    <source>
        <dbReference type="ARBA" id="ARBA00004604"/>
    </source>
</evidence>
<dbReference type="Gene3D" id="3.30.230.70">
    <property type="entry name" value="GHMP Kinase, N-terminal domain"/>
    <property type="match status" value="1"/>
</dbReference>
<keyword evidence="7" id="KW-0694">RNA-binding</keyword>
<proteinExistence type="inferred from homology"/>
<keyword evidence="4" id="KW-0963">Cytoplasm</keyword>
<protein>
    <recommendedName>
        <fullName evidence="9">Ribosomal RNA-processing protein 43</fullName>
    </recommendedName>
</protein>
<dbReference type="GO" id="GO:0071028">
    <property type="term" value="P:nuclear mRNA surveillance"/>
    <property type="evidence" value="ECO:0000318"/>
    <property type="project" value="GO_Central"/>
</dbReference>
<dbReference type="InterPro" id="IPR027408">
    <property type="entry name" value="PNPase/RNase_PH_dom_sf"/>
</dbReference>
<dbReference type="FunCoup" id="A0A059DB13">
    <property type="interactions" value="2584"/>
</dbReference>
<dbReference type="GO" id="GO:0034473">
    <property type="term" value="P:U1 snRNA 3'-end processing"/>
    <property type="evidence" value="ECO:0000318"/>
    <property type="project" value="GO_Central"/>
</dbReference>
<keyword evidence="6" id="KW-0271">Exosome</keyword>
<comment type="subcellular location">
    <subcellularLocation>
        <location evidence="1">Cytoplasm</location>
    </subcellularLocation>
    <subcellularLocation>
        <location evidence="2">Nucleus</location>
        <location evidence="2">Nucleolus</location>
    </subcellularLocation>
</comment>
<reference evidence="12" key="1">
    <citation type="submission" date="2013-07" db="EMBL/GenBank/DDBJ databases">
        <title>The genome of Eucalyptus grandis.</title>
        <authorList>
            <person name="Schmutz J."/>
            <person name="Hayes R."/>
            <person name="Myburg A."/>
            <person name="Tuskan G."/>
            <person name="Grattapaglia D."/>
            <person name="Rokhsar D.S."/>
        </authorList>
    </citation>
    <scope>NUCLEOTIDE SEQUENCE</scope>
    <source>
        <tissue evidence="12">Leaf extractions</tissue>
    </source>
</reference>
<keyword evidence="5" id="KW-0698">rRNA processing</keyword>
<dbReference type="InterPro" id="IPR015847">
    <property type="entry name" value="ExoRNase_PH_dom2"/>
</dbReference>
<evidence type="ECO:0000313" key="12">
    <source>
        <dbReference type="EMBL" id="KCW87684.1"/>
    </source>
</evidence>
<dbReference type="SUPFAM" id="SSF54211">
    <property type="entry name" value="Ribosomal protein S5 domain 2-like"/>
    <property type="match status" value="1"/>
</dbReference>
<dbReference type="Pfam" id="PF03725">
    <property type="entry name" value="RNase_PH_C"/>
    <property type="match status" value="1"/>
</dbReference>
<feature type="domain" description="Exoribonuclease phosphorolytic" evidence="11">
    <location>
        <begin position="230"/>
        <end position="288"/>
    </location>
</feature>
<evidence type="ECO:0000256" key="8">
    <source>
        <dbReference type="ARBA" id="ARBA00023242"/>
    </source>
</evidence>
<dbReference type="GO" id="GO:0005730">
    <property type="term" value="C:nucleolus"/>
    <property type="evidence" value="ECO:0007669"/>
    <property type="project" value="UniProtKB-SubCell"/>
</dbReference>
<evidence type="ECO:0000259" key="11">
    <source>
        <dbReference type="Pfam" id="PF03725"/>
    </source>
</evidence>
<dbReference type="GO" id="GO:0000177">
    <property type="term" value="C:cytoplasmic exosome (RNase complex)"/>
    <property type="evidence" value="ECO:0000318"/>
    <property type="project" value="GO_Central"/>
</dbReference>